<dbReference type="PANTHER" id="PTHR43539:SF78">
    <property type="entry name" value="FLAVIN-CONTAINING MONOOXYGENASE"/>
    <property type="match status" value="1"/>
</dbReference>
<feature type="domain" description="FAD/NAD(P)-binding" evidence="2">
    <location>
        <begin position="3"/>
        <end position="213"/>
    </location>
</feature>
<reference evidence="3 4" key="1">
    <citation type="submission" date="2020-08" db="EMBL/GenBank/DDBJ databases">
        <title>Genomic Encyclopedia of Type Strains, Phase IV (KMG-IV): sequencing the most valuable type-strain genomes for metagenomic binning, comparative biology and taxonomic classification.</title>
        <authorList>
            <person name="Goeker M."/>
        </authorList>
    </citation>
    <scope>NUCLEOTIDE SEQUENCE [LARGE SCALE GENOMIC DNA]</scope>
    <source>
        <strain evidence="3 4">DSM 44197</strain>
    </source>
</reference>
<proteinExistence type="predicted"/>
<protein>
    <submittedName>
        <fullName evidence="3">Cation diffusion facilitator CzcD-associated flavoprotein CzcO</fullName>
    </submittedName>
</protein>
<dbReference type="EMBL" id="JACJIA010000002">
    <property type="protein sequence ID" value="MBA8950254.1"/>
    <property type="molecule type" value="Genomic_DNA"/>
</dbReference>
<dbReference type="PANTHER" id="PTHR43539">
    <property type="entry name" value="FLAVIN-BINDING MONOOXYGENASE-LIKE PROTEIN (AFU_ORTHOLOGUE AFUA_4G09220)"/>
    <property type="match status" value="1"/>
</dbReference>
<dbReference type="GO" id="GO:0004497">
    <property type="term" value="F:monooxygenase activity"/>
    <property type="evidence" value="ECO:0007669"/>
    <property type="project" value="TreeGrafter"/>
</dbReference>
<dbReference type="RefSeq" id="WP_246442381.1">
    <property type="nucleotide sequence ID" value="NZ_BAAALP010000035.1"/>
</dbReference>
<dbReference type="AlphaFoldDB" id="A0A7W3LLD1"/>
<dbReference type="PRINTS" id="PR00469">
    <property type="entry name" value="PNDRDTASEII"/>
</dbReference>
<dbReference type="PRINTS" id="PR00368">
    <property type="entry name" value="FADPNR"/>
</dbReference>
<evidence type="ECO:0000313" key="4">
    <source>
        <dbReference type="Proteomes" id="UP000572680"/>
    </source>
</evidence>
<dbReference type="InterPro" id="IPR050982">
    <property type="entry name" value="Auxin_biosynth/cation_transpt"/>
</dbReference>
<dbReference type="InterPro" id="IPR023753">
    <property type="entry name" value="FAD/NAD-binding_dom"/>
</dbReference>
<accession>A0A7W3LLD1</accession>
<keyword evidence="1" id="KW-0560">Oxidoreductase</keyword>
<comment type="caution">
    <text evidence="3">The sequence shown here is derived from an EMBL/GenBank/DDBJ whole genome shotgun (WGS) entry which is preliminary data.</text>
</comment>
<dbReference type="Gene3D" id="3.50.50.60">
    <property type="entry name" value="FAD/NAD(P)-binding domain"/>
    <property type="match status" value="1"/>
</dbReference>
<organism evidence="3 4">
    <name type="scientific">Actinomadura namibiensis</name>
    <dbReference type="NCBI Taxonomy" id="182080"/>
    <lineage>
        <taxon>Bacteria</taxon>
        <taxon>Bacillati</taxon>
        <taxon>Actinomycetota</taxon>
        <taxon>Actinomycetes</taxon>
        <taxon>Streptosporangiales</taxon>
        <taxon>Thermomonosporaceae</taxon>
        <taxon>Actinomadura</taxon>
    </lineage>
</organism>
<name>A0A7W3LLD1_ACTNM</name>
<keyword evidence="4" id="KW-1185">Reference proteome</keyword>
<gene>
    <name evidence="3" type="ORF">HNR61_001867</name>
</gene>
<dbReference type="InterPro" id="IPR036188">
    <property type="entry name" value="FAD/NAD-bd_sf"/>
</dbReference>
<evidence type="ECO:0000256" key="1">
    <source>
        <dbReference type="ARBA" id="ARBA00023002"/>
    </source>
</evidence>
<dbReference type="Pfam" id="PF07992">
    <property type="entry name" value="Pyr_redox_2"/>
    <property type="match status" value="1"/>
</dbReference>
<dbReference type="GO" id="GO:0050660">
    <property type="term" value="F:flavin adenine dinucleotide binding"/>
    <property type="evidence" value="ECO:0007669"/>
    <property type="project" value="TreeGrafter"/>
</dbReference>
<sequence length="403" mass="43690">MIDVLVVGAGPYGLSVAAHAQALGLRTRIIGTPMHFWDNRMPVGMFLKSEPFASSLGSPHPGRSFLDRHSEWDTMGRPIPLDMFTSYGRWFAEHLAPGPEETLVTNVAQDEGGYRVTLATEEVVRARTVVVAIGVGAFAHTPDVVSHLSPRALTHASEHRDLGVFADRDVIVVGAGQSAIETAVLLADAGARPRLVARTPRLAWNAPPRQSSSRLDTLLRGPHSGLGRGWRTWVWSEAPQVTRLLPQGARLELVRTTLGPAGSWWLRDRMDERVTVNLHQHLSGATEADGKVMVSTLGPNGPQIHSADHVIAATGYRPQLDRVTVLSPDLRQRLRRVAGSPRLDANFQASVPGLYFTGLSAAASFGPVMRFVHGADFCARRVARHIALHAGTRDTAVPKPVTV</sequence>
<dbReference type="SUPFAM" id="SSF51905">
    <property type="entry name" value="FAD/NAD(P)-binding domain"/>
    <property type="match status" value="1"/>
</dbReference>
<evidence type="ECO:0000259" key="2">
    <source>
        <dbReference type="Pfam" id="PF07992"/>
    </source>
</evidence>
<dbReference type="Proteomes" id="UP000572680">
    <property type="component" value="Unassembled WGS sequence"/>
</dbReference>
<evidence type="ECO:0000313" key="3">
    <source>
        <dbReference type="EMBL" id="MBA8950254.1"/>
    </source>
</evidence>